<dbReference type="PANTHER" id="PTHR38353:SF2">
    <property type="entry name" value="TROPOMYOSIN"/>
    <property type="match status" value="1"/>
</dbReference>
<keyword evidence="1" id="KW-0175">Coiled coil</keyword>
<gene>
    <name evidence="2" type="ORF">BT93_L0733</name>
</gene>
<evidence type="ECO:0000313" key="2">
    <source>
        <dbReference type="EMBL" id="KAF7849492.1"/>
    </source>
</evidence>
<dbReference type="EMBL" id="MU089766">
    <property type="protein sequence ID" value="KAF7849492.1"/>
    <property type="molecule type" value="Genomic_DNA"/>
</dbReference>
<reference evidence="2" key="1">
    <citation type="submission" date="2020-05" db="EMBL/GenBank/DDBJ databases">
        <title>WGS assembly of Corymbia citriodora subspecies variegata.</title>
        <authorList>
            <person name="Barry K."/>
            <person name="Hundley H."/>
            <person name="Shu S."/>
            <person name="Jenkins J."/>
            <person name="Grimwood J."/>
            <person name="Baten A."/>
        </authorList>
    </citation>
    <scope>NUCLEOTIDE SEQUENCE</scope>
    <source>
        <strain evidence="2">CV2-018</strain>
    </source>
</reference>
<evidence type="ECO:0000256" key="1">
    <source>
        <dbReference type="SAM" id="Coils"/>
    </source>
</evidence>
<organism evidence="2 3">
    <name type="scientific">Corymbia citriodora subsp. variegata</name>
    <dbReference type="NCBI Taxonomy" id="360336"/>
    <lineage>
        <taxon>Eukaryota</taxon>
        <taxon>Viridiplantae</taxon>
        <taxon>Streptophyta</taxon>
        <taxon>Embryophyta</taxon>
        <taxon>Tracheophyta</taxon>
        <taxon>Spermatophyta</taxon>
        <taxon>Magnoliopsida</taxon>
        <taxon>eudicotyledons</taxon>
        <taxon>Gunneridae</taxon>
        <taxon>Pentapetalae</taxon>
        <taxon>rosids</taxon>
        <taxon>malvids</taxon>
        <taxon>Myrtales</taxon>
        <taxon>Myrtaceae</taxon>
        <taxon>Myrtoideae</taxon>
        <taxon>Eucalypteae</taxon>
        <taxon>Corymbia</taxon>
    </lineage>
</organism>
<name>A0A8T0CRV8_CORYI</name>
<evidence type="ECO:0000313" key="3">
    <source>
        <dbReference type="Proteomes" id="UP000806378"/>
    </source>
</evidence>
<dbReference type="AlphaFoldDB" id="A0A8T0CRV8"/>
<dbReference type="PANTHER" id="PTHR38353">
    <property type="entry name" value="TROPOMYOSIN"/>
    <property type="match status" value="1"/>
</dbReference>
<sequence>MCTYSLKMEDYLQYMKTLRCQMNDVEDQAAKISVEEQMQITTIQSLESDLTSAKSEDQKLKEETEQMMTAKGKICSQILDKQRKVASLESDCRTLTQNLELVHQERVSLLAKLVEKSTYYAKVAEDIDVKFQQLQGWHNCRVPSPDTEVHDSVKETFDEEKVAAGARGKLSNHLLTENVNNGASKELMFRVDSATAKLDKIKRTKAKIAAENSAVK</sequence>
<dbReference type="Gramene" id="rna-gnl|WGS:JABURB|Cocit.L0733.1">
    <property type="protein sequence ID" value="cds-KAF7849492.1"/>
    <property type="gene ID" value="gene-BT93_L0733"/>
</dbReference>
<comment type="caution">
    <text evidence="2">The sequence shown here is derived from an EMBL/GenBank/DDBJ whole genome shotgun (WGS) entry which is preliminary data.</text>
</comment>
<protein>
    <submittedName>
        <fullName evidence="2">Uncharacterized protein</fullName>
    </submittedName>
</protein>
<keyword evidence="3" id="KW-1185">Reference proteome</keyword>
<dbReference type="OrthoDB" id="1933536at2759"/>
<feature type="coiled-coil region" evidence="1">
    <location>
        <begin position="8"/>
        <end position="105"/>
    </location>
</feature>
<dbReference type="Proteomes" id="UP000806378">
    <property type="component" value="Unassembled WGS sequence"/>
</dbReference>
<accession>A0A8T0CRV8</accession>
<proteinExistence type="predicted"/>